<dbReference type="InterPro" id="IPR042197">
    <property type="entry name" value="Apaf_helical"/>
</dbReference>
<evidence type="ECO:0000256" key="1">
    <source>
        <dbReference type="ARBA" id="ARBA00022737"/>
    </source>
</evidence>
<dbReference type="EC" id="3.1.3.16" evidence="8"/>
<dbReference type="InterPro" id="IPR058922">
    <property type="entry name" value="WHD_DRP"/>
</dbReference>
<dbReference type="Pfam" id="PF23598">
    <property type="entry name" value="LRR_14"/>
    <property type="match status" value="1"/>
</dbReference>
<dbReference type="Pfam" id="PF18052">
    <property type="entry name" value="Rx_N"/>
    <property type="match status" value="1"/>
</dbReference>
<dbReference type="eggNOG" id="KOG4658">
    <property type="taxonomic scope" value="Eukaryota"/>
</dbReference>
<feature type="domain" description="NB-ARC" evidence="4">
    <location>
        <begin position="166"/>
        <end position="335"/>
    </location>
</feature>
<dbReference type="Gene3D" id="3.80.10.10">
    <property type="entry name" value="Ribonuclease Inhibitor"/>
    <property type="match status" value="1"/>
</dbReference>
<evidence type="ECO:0000259" key="5">
    <source>
        <dbReference type="Pfam" id="PF18052"/>
    </source>
</evidence>
<dbReference type="CDD" id="cd14798">
    <property type="entry name" value="RX-CC_like"/>
    <property type="match status" value="1"/>
</dbReference>
<dbReference type="InterPro" id="IPR032675">
    <property type="entry name" value="LRR_dom_sf"/>
</dbReference>
<keyword evidence="3" id="KW-0611">Plant defense</keyword>
<dbReference type="PANTHER" id="PTHR23155">
    <property type="entry name" value="DISEASE RESISTANCE PROTEIN RP"/>
    <property type="match status" value="1"/>
</dbReference>
<dbReference type="GO" id="GO:0043531">
    <property type="term" value="F:ADP binding"/>
    <property type="evidence" value="ECO:0007669"/>
    <property type="project" value="InterPro"/>
</dbReference>
<dbReference type="SUPFAM" id="SSF52058">
    <property type="entry name" value="L domain-like"/>
    <property type="match status" value="1"/>
</dbReference>
<feature type="domain" description="Disease resistance R13L4/SHOC-2-like LRR" evidence="7">
    <location>
        <begin position="581"/>
        <end position="808"/>
    </location>
</feature>
<evidence type="ECO:0000259" key="6">
    <source>
        <dbReference type="Pfam" id="PF23559"/>
    </source>
</evidence>
<reference evidence="9" key="1">
    <citation type="journal article" date="2010" name="Nat. Biotechnol.">
        <title>Draft genome sequence of the oilseed species Ricinus communis.</title>
        <authorList>
            <person name="Chan A.P."/>
            <person name="Crabtree J."/>
            <person name="Zhao Q."/>
            <person name="Lorenzi H."/>
            <person name="Orvis J."/>
            <person name="Puiu D."/>
            <person name="Melake-Berhan A."/>
            <person name="Jones K.M."/>
            <person name="Redman J."/>
            <person name="Chen G."/>
            <person name="Cahoon E.B."/>
            <person name="Gedil M."/>
            <person name="Stanke M."/>
            <person name="Haas B.J."/>
            <person name="Wortman J.R."/>
            <person name="Fraser-Liggett C.M."/>
            <person name="Ravel J."/>
            <person name="Rabinowicz P.D."/>
        </authorList>
    </citation>
    <scope>NUCLEOTIDE SEQUENCE [LARGE SCALE GENOMIC DNA]</scope>
    <source>
        <strain evidence="9">cv. Hale</strain>
    </source>
</reference>
<feature type="non-terminal residue" evidence="8">
    <location>
        <position position="808"/>
    </location>
</feature>
<dbReference type="FunFam" id="1.10.8.430:FF:000003">
    <property type="entry name" value="Probable disease resistance protein At5g66910"/>
    <property type="match status" value="1"/>
</dbReference>
<accession>B9T9U3</accession>
<dbReference type="InterPro" id="IPR027417">
    <property type="entry name" value="P-loop_NTPase"/>
</dbReference>
<dbReference type="InterPro" id="IPR038005">
    <property type="entry name" value="RX-like_CC"/>
</dbReference>
<dbReference type="STRING" id="3988.B9T9U3"/>
<evidence type="ECO:0000259" key="7">
    <source>
        <dbReference type="Pfam" id="PF23598"/>
    </source>
</evidence>
<dbReference type="SUPFAM" id="SSF52540">
    <property type="entry name" value="P-loop containing nucleoside triphosphate hydrolases"/>
    <property type="match status" value="1"/>
</dbReference>
<name>B9T9U3_RICCO</name>
<organism evidence="8 9">
    <name type="scientific">Ricinus communis</name>
    <name type="common">Castor bean</name>
    <dbReference type="NCBI Taxonomy" id="3988"/>
    <lineage>
        <taxon>Eukaryota</taxon>
        <taxon>Viridiplantae</taxon>
        <taxon>Streptophyta</taxon>
        <taxon>Embryophyta</taxon>
        <taxon>Tracheophyta</taxon>
        <taxon>Spermatophyta</taxon>
        <taxon>Magnoliopsida</taxon>
        <taxon>eudicotyledons</taxon>
        <taxon>Gunneridae</taxon>
        <taxon>Pentapetalae</taxon>
        <taxon>rosids</taxon>
        <taxon>fabids</taxon>
        <taxon>Malpighiales</taxon>
        <taxon>Euphorbiaceae</taxon>
        <taxon>Acalyphoideae</taxon>
        <taxon>Acalypheae</taxon>
        <taxon>Ricinus</taxon>
    </lineage>
</organism>
<dbReference type="Gene3D" id="1.10.10.10">
    <property type="entry name" value="Winged helix-like DNA-binding domain superfamily/Winged helix DNA-binding domain"/>
    <property type="match status" value="1"/>
</dbReference>
<dbReference type="InParanoid" id="B9T9U3"/>
<dbReference type="Pfam" id="PF00931">
    <property type="entry name" value="NB-ARC"/>
    <property type="match status" value="1"/>
</dbReference>
<proteinExistence type="predicted"/>
<dbReference type="Gene3D" id="1.10.8.430">
    <property type="entry name" value="Helical domain of apoptotic protease-activating factors"/>
    <property type="match status" value="1"/>
</dbReference>
<feature type="domain" description="Disease resistance protein winged helix" evidence="6">
    <location>
        <begin position="419"/>
        <end position="489"/>
    </location>
</feature>
<evidence type="ECO:0000313" key="9">
    <source>
        <dbReference type="Proteomes" id="UP000008311"/>
    </source>
</evidence>
<keyword evidence="1" id="KW-0677">Repeat</keyword>
<feature type="domain" description="Disease resistance N-terminal" evidence="5">
    <location>
        <begin position="5"/>
        <end position="88"/>
    </location>
</feature>
<sequence>MAEFAVGIVVEKLTNILAQEAGHLDGVSEKVQQLRNELKWMQSFLKDADAKQGSNELVRNWVSEIRDVAYDAEEVIDAYISKAASHRKRDLITKPIDLYKVGRKIASIRSRIQEISSRRETYGVVSINSEGGEGNAANERLKWWRQPSPLIEEDDVIELVEDTKVLVEKLTSLEYRRSVVSIVGMGGLGKTTLAKKLYTHNDVKYHFDCKAWVYVSKDYRRREILQGIIMDANALNKEEMENMEKLKEEELLKILSEFLEERRYLVVLDDIWSMEAWDGVKTAFPHGKNGSKILLTTRNKEVALHAGPGCEPHEPRILTEEESLELLRRKAFPGRNRLPSELEKLGRDIVVKCGGLPLAVVVLGGLLSRQNNSPEEWRRVLHNISWHLIRGEDRTAAVLALSYNDLPLHLKSCFLYLGLFPEDVSIQREKLIHLWVAEGFLPLEGEETAESVAEKCLYELIQRCMIQVGRISSLGRVKTLRIHDLLRDLSISNGREENFLEIHHRNKVHTSTSQFSKSRRHAIHSCYDQYAFLKYSASHSRSLLLFNEEHNVKIVTNQIKITFLGHDYTLKFTVEKKLDFYKNFKQLRVLVLDGVRNSSLPSTIGYLVQLRYLGLKKTNLEELPVSIGNLLHLQTLDLRYSCFLERIPNVIWKMVNLRHLLLYTPFDSPDSGHLRMDTLTNLQTLPYIEAGSWIEEGGLSNMINLRQLGIGELSGEKVRLVISSIGRLHHLQSLSLMLQSQNEAFPMWMQFSQYDHLLKLCFYGRMETLPNPRQFPPNLLKLTLYYSHLQKDSIALLERLPNLRMLVL</sequence>
<dbReference type="FunFam" id="1.10.10.10:FF:000322">
    <property type="entry name" value="Probable disease resistance protein At1g63360"/>
    <property type="match status" value="1"/>
</dbReference>
<dbReference type="GO" id="GO:0004722">
    <property type="term" value="F:protein serine/threonine phosphatase activity"/>
    <property type="evidence" value="ECO:0007669"/>
    <property type="project" value="UniProtKB-EC"/>
</dbReference>
<dbReference type="Pfam" id="PF23559">
    <property type="entry name" value="WHD_DRP"/>
    <property type="match status" value="1"/>
</dbReference>
<dbReference type="InterPro" id="IPR002182">
    <property type="entry name" value="NB-ARC"/>
</dbReference>
<evidence type="ECO:0000259" key="4">
    <source>
        <dbReference type="Pfam" id="PF00931"/>
    </source>
</evidence>
<dbReference type="InterPro" id="IPR036388">
    <property type="entry name" value="WH-like_DNA-bd_sf"/>
</dbReference>
<dbReference type="InterPro" id="IPR055414">
    <property type="entry name" value="LRR_R13L4/SHOC2-like"/>
</dbReference>
<dbReference type="Gene3D" id="3.40.50.300">
    <property type="entry name" value="P-loop containing nucleotide triphosphate hydrolases"/>
    <property type="match status" value="1"/>
</dbReference>
<dbReference type="GO" id="GO:0006952">
    <property type="term" value="P:defense response"/>
    <property type="evidence" value="ECO:0007669"/>
    <property type="project" value="UniProtKB-KW"/>
</dbReference>
<dbReference type="PANTHER" id="PTHR23155:SF1193">
    <property type="entry name" value="DISEASE RESISTANCE PROTEIN RPP13-RELATED"/>
    <property type="match status" value="1"/>
</dbReference>
<evidence type="ECO:0000256" key="2">
    <source>
        <dbReference type="ARBA" id="ARBA00022741"/>
    </source>
</evidence>
<dbReference type="AlphaFoldDB" id="B9T9U3"/>
<keyword evidence="8" id="KW-0378">Hydrolase</keyword>
<dbReference type="Proteomes" id="UP000008311">
    <property type="component" value="Unassembled WGS sequence"/>
</dbReference>
<dbReference type="InterPro" id="IPR044974">
    <property type="entry name" value="Disease_R_plants"/>
</dbReference>
<keyword evidence="2" id="KW-0547">Nucleotide-binding</keyword>
<protein>
    <submittedName>
        <fullName evidence="8">Disease resistance protein RPH8A, putative</fullName>
        <ecNumber evidence="8">3.1.3.16</ecNumber>
    </submittedName>
</protein>
<dbReference type="EMBL" id="EQ975463">
    <property type="protein sequence ID" value="EEF27370.1"/>
    <property type="molecule type" value="Genomic_DNA"/>
</dbReference>
<dbReference type="InterPro" id="IPR041118">
    <property type="entry name" value="Rx_N"/>
</dbReference>
<evidence type="ECO:0000313" key="8">
    <source>
        <dbReference type="EMBL" id="EEF27370.1"/>
    </source>
</evidence>
<dbReference type="Gene3D" id="1.20.5.4130">
    <property type="match status" value="1"/>
</dbReference>
<keyword evidence="9" id="KW-1185">Reference proteome</keyword>
<dbReference type="FunFam" id="3.40.50.300:FF:001091">
    <property type="entry name" value="Probable disease resistance protein At1g61300"/>
    <property type="match status" value="1"/>
</dbReference>
<gene>
    <name evidence="8" type="ORF">RCOM_1797940</name>
</gene>
<dbReference type="PRINTS" id="PR00364">
    <property type="entry name" value="DISEASERSIST"/>
</dbReference>
<evidence type="ECO:0000256" key="3">
    <source>
        <dbReference type="ARBA" id="ARBA00022821"/>
    </source>
</evidence>
<dbReference type="GO" id="GO:0051707">
    <property type="term" value="P:response to other organism"/>
    <property type="evidence" value="ECO:0007669"/>
    <property type="project" value="UniProtKB-ARBA"/>
</dbReference>